<dbReference type="Pfam" id="PF02463">
    <property type="entry name" value="SMC_N"/>
    <property type="match status" value="1"/>
</dbReference>
<evidence type="ECO:0000256" key="3">
    <source>
        <dbReference type="ARBA" id="ARBA00005597"/>
    </source>
</evidence>
<protein>
    <recommendedName>
        <fullName evidence="8">Structural maintenance of chromosomes protein</fullName>
    </recommendedName>
</protein>
<evidence type="ECO:0000256" key="4">
    <source>
        <dbReference type="ARBA" id="ARBA00022454"/>
    </source>
</evidence>
<keyword evidence="5 9" id="KW-0175">Coiled coil</keyword>
<accession>A0A8C9TJV5</accession>
<feature type="coiled-coil region" evidence="9">
    <location>
        <begin position="639"/>
        <end position="818"/>
    </location>
</feature>
<proteinExistence type="inferred from homology"/>
<reference evidence="11 12" key="1">
    <citation type="submission" date="2019-04" db="EMBL/GenBank/DDBJ databases">
        <authorList>
            <consortium name="Wellcome Sanger Institute Data Sharing"/>
        </authorList>
    </citation>
    <scope>NUCLEOTIDE SEQUENCE [LARGE SCALE GENOMIC DNA]</scope>
</reference>
<keyword evidence="4" id="KW-0158">Chromosome</keyword>
<evidence type="ECO:0000256" key="7">
    <source>
        <dbReference type="ARBA" id="ARBA00023306"/>
    </source>
</evidence>
<dbReference type="InterPro" id="IPR036277">
    <property type="entry name" value="SMC_hinge_sf"/>
</dbReference>
<dbReference type="GO" id="GO:0030893">
    <property type="term" value="C:meiotic cohesin complex"/>
    <property type="evidence" value="ECO:0007669"/>
    <property type="project" value="TreeGrafter"/>
</dbReference>
<reference evidence="11" key="3">
    <citation type="submission" date="2025-09" db="UniProtKB">
        <authorList>
            <consortium name="Ensembl"/>
        </authorList>
    </citation>
    <scope>IDENTIFICATION</scope>
</reference>
<dbReference type="InterPro" id="IPR024704">
    <property type="entry name" value="SMC"/>
</dbReference>
<dbReference type="AlphaFoldDB" id="A0A8C9TJV5"/>
<comment type="similarity">
    <text evidence="3">Belongs to the SMC family. SMC1 subfamily.</text>
</comment>
<evidence type="ECO:0000256" key="8">
    <source>
        <dbReference type="PIRNR" id="PIRNR005719"/>
    </source>
</evidence>
<sequence>MGYLKQIVVENFKSWRGRQVIGPFHRFSCIIGTNGSGKSNLMDAVSFVVGERAASLRVKHVRDLVHGAHVGRPVARAASVAMLYCEDDGAELLFCRSVAGDSSEYSINGKQVTFAKYTAELEKIGVVVKARNCLVFQGAVESIAMKDAKEMSRMFERISGSLELAEEYNQKKEALQKAKEDTQFHYKKKKAAALEKKHMSQVKEETQKYQYLMDDLNQAKLQLTLCQLYHSERGIGVQMESLRRSQVAVAEKSSVPSGTLPCGRALDDLSSMSSSPACISELLGCFFRQISLSKVTRTVKDFFSYTVLLVCKAGDARSVFVRAWNLHCVGEHLTVCSCAWVQLERYAELKEVSRKQSATLRQQLEKLRWDHRADCEKLEFDRRRKTEVSIKHTQAQLEEFTRRANKLLEYGNTCNSALEEHRKQEQSLSAELEEGRARSKVAEKELAEVLGELQNARIDSQESRGLERRNEVLENLRRLYPETMYGRLFDLCHPVHKKYQLAVTKVFGHYMNAIVVASERVARDCIRLVKEERAEPETFLPLDYITVSPLNERLRELPGAKMVADVIQCALLIRKAVQFVCGNALVCETLKEAQQIAFGGPERHKTVALDGTMFFKSGVISGGSSHLRSKARCWDEKDVNKLKERKEQLAAELHALLKLRRKEAELKQAQAQAKGIHTRLKYSQSELEAIRTKSIPAFNFLQEKSRLESELVNLESDIKMQKENMEGKEAKMQAIQDNINKMDDEIFSDFCTEIGVANIREYEQEHLKQQQEVDRKRLQFGTQRTRLTTQLEYESTQLEQQMKKIRELEDAVYRAQKSVAQKKKAKTLSSHSSLLERSRVLSILAEETSCVRITLCAHRFYQQLAFVSTRELAKLQRDASSLQTALEQKRLERHNLLLGCKVQGLPIVLLSGSLDYISDVQVESYRVSSLRELQSEEEVSAEVEQLQEAVSSLETALQRSSTPNFKALEKMREVKEIFQRAVDAFDTSTRVAKQRHHEFEQVKARRFRLFNQCFEHVAISIDQIYKDLCRNPSAQAIISVENPDEPYLEGITYHCVAPGKRFMAMDNLSGGEKAIAALSLLFAIHSFRPAPFFVLDEVDAALDNTNIGKVTRYIREQSREHFQVIVISLKEEFYSKADALLGVYSEFNDFSFSRLLTVDLTPYPLSEDTNTH</sequence>
<dbReference type="SUPFAM" id="SSF52540">
    <property type="entry name" value="P-loop containing nucleoside triphosphate hydrolases"/>
    <property type="match status" value="1"/>
</dbReference>
<dbReference type="FunFam" id="3.40.50.300:FF:000564">
    <property type="entry name" value="Structural maintenance of chromosomes 1A"/>
    <property type="match status" value="1"/>
</dbReference>
<dbReference type="GO" id="GO:0007062">
    <property type="term" value="P:sister chromatid cohesion"/>
    <property type="evidence" value="ECO:0007669"/>
    <property type="project" value="InterPro"/>
</dbReference>
<dbReference type="Gene3D" id="3.30.70.1620">
    <property type="match status" value="1"/>
</dbReference>
<name>A0A8C9TJV5_SCLFO</name>
<dbReference type="GO" id="GO:0003677">
    <property type="term" value="F:DNA binding"/>
    <property type="evidence" value="ECO:0007669"/>
    <property type="project" value="TreeGrafter"/>
</dbReference>
<reference evidence="11" key="2">
    <citation type="submission" date="2025-08" db="UniProtKB">
        <authorList>
            <consortium name="Ensembl"/>
        </authorList>
    </citation>
    <scope>IDENTIFICATION</scope>
</reference>
<dbReference type="SUPFAM" id="SSF75553">
    <property type="entry name" value="Smc hinge domain"/>
    <property type="match status" value="1"/>
</dbReference>
<keyword evidence="7" id="KW-0131">Cell cycle</keyword>
<comment type="subcellular location">
    <subcellularLocation>
        <location evidence="2">Chromosome</location>
    </subcellularLocation>
    <subcellularLocation>
        <location evidence="1 8">Nucleus</location>
    </subcellularLocation>
</comment>
<dbReference type="PANTHER" id="PTHR18937">
    <property type="entry name" value="STRUCTURAL MAINTENANCE OF CHROMOSOMES SMC FAMILY MEMBER"/>
    <property type="match status" value="1"/>
</dbReference>
<evidence type="ECO:0000256" key="6">
    <source>
        <dbReference type="ARBA" id="ARBA00023242"/>
    </source>
</evidence>
<dbReference type="GeneTree" id="ENSGT00940000157633"/>
<keyword evidence="12" id="KW-1185">Reference proteome</keyword>
<dbReference type="FunFam" id="1.20.1060.20:FF:000001">
    <property type="entry name" value="Structural maintenance of chromosomes 1A"/>
    <property type="match status" value="1"/>
</dbReference>
<dbReference type="Ensembl" id="ENSSFOT00015058693.1">
    <property type="protein sequence ID" value="ENSSFOP00015053882.1"/>
    <property type="gene ID" value="ENSSFOG00015023371.2"/>
</dbReference>
<feature type="domain" description="SMC hinge" evidence="10">
    <location>
        <begin position="482"/>
        <end position="597"/>
    </location>
</feature>
<dbReference type="GO" id="GO:0005634">
    <property type="term" value="C:nucleus"/>
    <property type="evidence" value="ECO:0007669"/>
    <property type="project" value="UniProtKB-SubCell"/>
</dbReference>
<dbReference type="PIRSF" id="PIRSF005719">
    <property type="entry name" value="SMC"/>
    <property type="match status" value="1"/>
</dbReference>
<organism evidence="11 12">
    <name type="scientific">Scleropages formosus</name>
    <name type="common">Asian bonytongue</name>
    <name type="synonym">Osteoglossum formosum</name>
    <dbReference type="NCBI Taxonomy" id="113540"/>
    <lineage>
        <taxon>Eukaryota</taxon>
        <taxon>Metazoa</taxon>
        <taxon>Chordata</taxon>
        <taxon>Craniata</taxon>
        <taxon>Vertebrata</taxon>
        <taxon>Euteleostomi</taxon>
        <taxon>Actinopterygii</taxon>
        <taxon>Neopterygii</taxon>
        <taxon>Teleostei</taxon>
        <taxon>Osteoglossocephala</taxon>
        <taxon>Osteoglossomorpha</taxon>
        <taxon>Osteoglossiformes</taxon>
        <taxon>Osteoglossidae</taxon>
        <taxon>Scleropages</taxon>
    </lineage>
</organism>
<dbReference type="PANTHER" id="PTHR18937:SF147">
    <property type="entry name" value="STRUCTURAL MAINTENANCE OF CHROMOSOMES PROTEIN 1B"/>
    <property type="match status" value="1"/>
</dbReference>
<evidence type="ECO:0000259" key="10">
    <source>
        <dbReference type="SMART" id="SM00968"/>
    </source>
</evidence>
<keyword evidence="6 8" id="KW-0539">Nucleus</keyword>
<dbReference type="Gene3D" id="3.40.50.300">
    <property type="entry name" value="P-loop containing nucleotide triphosphate hydrolases"/>
    <property type="match status" value="2"/>
</dbReference>
<feature type="coiled-coil region" evidence="9">
    <location>
        <begin position="418"/>
        <end position="459"/>
    </location>
</feature>
<dbReference type="GO" id="GO:0016887">
    <property type="term" value="F:ATP hydrolysis activity"/>
    <property type="evidence" value="ECO:0007669"/>
    <property type="project" value="InterPro"/>
</dbReference>
<dbReference type="Pfam" id="PF06470">
    <property type="entry name" value="SMC_hinge"/>
    <property type="match status" value="1"/>
</dbReference>
<dbReference type="InterPro" id="IPR003395">
    <property type="entry name" value="RecF/RecN/SMC_N"/>
</dbReference>
<dbReference type="Proteomes" id="UP000694397">
    <property type="component" value="Chromosome 21"/>
</dbReference>
<gene>
    <name evidence="11" type="primary">smc1b</name>
</gene>
<evidence type="ECO:0000313" key="12">
    <source>
        <dbReference type="Proteomes" id="UP000694397"/>
    </source>
</evidence>
<evidence type="ECO:0000256" key="9">
    <source>
        <dbReference type="SAM" id="Coils"/>
    </source>
</evidence>
<feature type="coiled-coil region" evidence="9">
    <location>
        <begin position="161"/>
        <end position="222"/>
    </location>
</feature>
<dbReference type="InterPro" id="IPR010935">
    <property type="entry name" value="SMC_hinge"/>
</dbReference>
<evidence type="ECO:0000256" key="1">
    <source>
        <dbReference type="ARBA" id="ARBA00004123"/>
    </source>
</evidence>
<evidence type="ECO:0000313" key="11">
    <source>
        <dbReference type="Ensembl" id="ENSSFOP00015053882.1"/>
    </source>
</evidence>
<evidence type="ECO:0000256" key="5">
    <source>
        <dbReference type="ARBA" id="ARBA00023054"/>
    </source>
</evidence>
<evidence type="ECO:0000256" key="2">
    <source>
        <dbReference type="ARBA" id="ARBA00004286"/>
    </source>
</evidence>
<dbReference type="CDD" id="cd03275">
    <property type="entry name" value="ABC_SMC1_euk"/>
    <property type="match status" value="1"/>
</dbReference>
<dbReference type="InterPro" id="IPR028468">
    <property type="entry name" value="Smc1_ABC"/>
</dbReference>
<dbReference type="InterPro" id="IPR027417">
    <property type="entry name" value="P-loop_NTPase"/>
</dbReference>
<dbReference type="Gene3D" id="1.20.1060.20">
    <property type="match status" value="1"/>
</dbReference>
<dbReference type="SMART" id="SM00968">
    <property type="entry name" value="SMC_hinge"/>
    <property type="match status" value="1"/>
</dbReference>
<dbReference type="GO" id="GO:0005524">
    <property type="term" value="F:ATP binding"/>
    <property type="evidence" value="ECO:0007669"/>
    <property type="project" value="InterPro"/>
</dbReference>